<dbReference type="FunFam" id="4.10.60.10:FF:000091">
    <property type="entry name" value="Zinc finger CCHC-type-containing 9"/>
    <property type="match status" value="1"/>
</dbReference>
<evidence type="ECO:0000313" key="9">
    <source>
        <dbReference type="Proteomes" id="UP000029725"/>
    </source>
</evidence>
<dbReference type="GO" id="GO:0005730">
    <property type="term" value="C:nucleolus"/>
    <property type="evidence" value="ECO:0007669"/>
    <property type="project" value="TreeGrafter"/>
</dbReference>
<keyword evidence="3 5" id="KW-0863">Zinc-finger</keyword>
<organism evidence="8 9">
    <name type="scientific">Mitosporidium daphniae</name>
    <dbReference type="NCBI Taxonomy" id="1485682"/>
    <lineage>
        <taxon>Eukaryota</taxon>
        <taxon>Fungi</taxon>
        <taxon>Fungi incertae sedis</taxon>
        <taxon>Microsporidia</taxon>
        <taxon>Mitosporidium</taxon>
    </lineage>
</organism>
<dbReference type="Proteomes" id="UP000029725">
    <property type="component" value="Unassembled WGS sequence"/>
</dbReference>
<evidence type="ECO:0000256" key="3">
    <source>
        <dbReference type="ARBA" id="ARBA00022771"/>
    </source>
</evidence>
<evidence type="ECO:0000256" key="6">
    <source>
        <dbReference type="SAM" id="MobiDB-lite"/>
    </source>
</evidence>
<dbReference type="OrthoDB" id="3863715at2759"/>
<evidence type="ECO:0000256" key="1">
    <source>
        <dbReference type="ARBA" id="ARBA00022723"/>
    </source>
</evidence>
<dbReference type="VEuPathDB" id="MicrosporidiaDB:DI09_35p250"/>
<name>A0A098VQZ6_9MICR</name>
<keyword evidence="9" id="KW-1185">Reference proteome</keyword>
<dbReference type="GO" id="GO:0008270">
    <property type="term" value="F:zinc ion binding"/>
    <property type="evidence" value="ECO:0007669"/>
    <property type="project" value="UniProtKB-KW"/>
</dbReference>
<dbReference type="PANTHER" id="PTHR46242:SF1">
    <property type="entry name" value="ZINC FINGER CCHC DOMAIN-CONTAINING PROTEIN 9"/>
    <property type="match status" value="1"/>
</dbReference>
<evidence type="ECO:0000256" key="2">
    <source>
        <dbReference type="ARBA" id="ARBA00022737"/>
    </source>
</evidence>
<dbReference type="GeneID" id="25259688"/>
<evidence type="ECO:0000259" key="7">
    <source>
        <dbReference type="PROSITE" id="PS50158"/>
    </source>
</evidence>
<dbReference type="RefSeq" id="XP_013237864.1">
    <property type="nucleotide sequence ID" value="XM_013382410.1"/>
</dbReference>
<reference evidence="8 9" key="1">
    <citation type="submission" date="2014-04" db="EMBL/GenBank/DDBJ databases">
        <title>A new species of microsporidia sheds light on the evolution of extreme parasitism.</title>
        <authorList>
            <person name="Haag K.L."/>
            <person name="James T.Y."/>
            <person name="Larsson R."/>
            <person name="Schaer T.M."/>
            <person name="Refardt D."/>
            <person name="Pombert J.-F."/>
            <person name="Ebert D."/>
        </authorList>
    </citation>
    <scope>NUCLEOTIDE SEQUENCE [LARGE SCALE GENOMIC DNA]</scope>
    <source>
        <strain evidence="8 9">UGP3</strain>
        <tissue evidence="8">Spores</tissue>
    </source>
</reference>
<dbReference type="AlphaFoldDB" id="A0A098VQZ6"/>
<dbReference type="EMBL" id="JMKJ01000288">
    <property type="protein sequence ID" value="KGG51437.1"/>
    <property type="molecule type" value="Genomic_DNA"/>
</dbReference>
<accession>A0A098VQZ6</accession>
<feature type="region of interest" description="Disordered" evidence="6">
    <location>
        <begin position="154"/>
        <end position="183"/>
    </location>
</feature>
<gene>
    <name evidence="8" type="ORF">DI09_35p250</name>
</gene>
<dbReference type="InterPro" id="IPR036875">
    <property type="entry name" value="Znf_CCHC_sf"/>
</dbReference>
<keyword evidence="2" id="KW-0677">Repeat</keyword>
<dbReference type="HOGENOM" id="CLU_1475507_0_0_1"/>
<keyword evidence="4" id="KW-0862">Zinc</keyword>
<feature type="domain" description="CCHC-type" evidence="7">
    <location>
        <begin position="107"/>
        <end position="122"/>
    </location>
</feature>
<comment type="caution">
    <text evidence="8">The sequence shown here is derived from an EMBL/GenBank/DDBJ whole genome shotgun (WGS) entry which is preliminary data.</text>
</comment>
<dbReference type="InterPro" id="IPR001878">
    <property type="entry name" value="Znf_CCHC"/>
</dbReference>
<keyword evidence="1" id="KW-0479">Metal-binding</keyword>
<evidence type="ECO:0000313" key="8">
    <source>
        <dbReference type="EMBL" id="KGG51437.1"/>
    </source>
</evidence>
<protein>
    <submittedName>
        <fullName evidence="8">Zinc finger CCHC domain-containing protein 9</fullName>
    </submittedName>
</protein>
<proteinExistence type="predicted"/>
<dbReference type="GO" id="GO:0003676">
    <property type="term" value="F:nucleic acid binding"/>
    <property type="evidence" value="ECO:0007669"/>
    <property type="project" value="InterPro"/>
</dbReference>
<dbReference type="InterPro" id="IPR042246">
    <property type="entry name" value="ZCCHC9"/>
</dbReference>
<evidence type="ECO:0000256" key="4">
    <source>
        <dbReference type="ARBA" id="ARBA00022833"/>
    </source>
</evidence>
<dbReference type="Gene3D" id="4.10.60.10">
    <property type="entry name" value="Zinc finger, CCHC-type"/>
    <property type="match status" value="2"/>
</dbReference>
<dbReference type="PROSITE" id="PS50158">
    <property type="entry name" value="ZF_CCHC"/>
    <property type="match status" value="1"/>
</dbReference>
<dbReference type="PANTHER" id="PTHR46242">
    <property type="entry name" value="ZINC FINGER CCHC DOMAIN-CONTAINING PROTEIN 9 ZCCHC9"/>
    <property type="match status" value="1"/>
</dbReference>
<dbReference type="Pfam" id="PF00098">
    <property type="entry name" value="zf-CCHC"/>
    <property type="match status" value="1"/>
</dbReference>
<dbReference type="SUPFAM" id="SSF57756">
    <property type="entry name" value="Retrovirus zinc finger-like domains"/>
    <property type="match status" value="1"/>
</dbReference>
<sequence length="183" mass="20158">MSISLTSLRSFSYSSNEANGSLCKESLAKAPNKMSFSRMPHLDDRSRGHMLEECKNNPSASKGKSLKKHNAVVCYRCGSTEHSLKSCNQEIKVSQSNSSENLPFAECFVCGEKGHLSGKCPKNPNGLYPNGGGCRFCGDNRHYVKDCPNRKPINNNDEYAPVNDQLPTNADAPPKKKKVVLFK</sequence>
<dbReference type="SMART" id="SM00343">
    <property type="entry name" value="ZnF_C2HC"/>
    <property type="match status" value="3"/>
</dbReference>
<evidence type="ECO:0000256" key="5">
    <source>
        <dbReference type="PROSITE-ProRule" id="PRU00047"/>
    </source>
</evidence>